<reference evidence="3" key="1">
    <citation type="submission" date="2020-02" db="EMBL/GenBank/DDBJ databases">
        <authorList>
            <person name="Meier V. D."/>
        </authorList>
    </citation>
    <scope>NUCLEOTIDE SEQUENCE</scope>
    <source>
        <strain evidence="3">AVDCRST_MAG43</strain>
    </source>
</reference>
<feature type="transmembrane region" description="Helical" evidence="1">
    <location>
        <begin position="124"/>
        <end position="141"/>
    </location>
</feature>
<dbReference type="Gene3D" id="2.40.128.630">
    <property type="match status" value="1"/>
</dbReference>
<dbReference type="SUPFAM" id="SSF50998">
    <property type="entry name" value="Quinoprotein alcohol dehydrogenase-like"/>
    <property type="match status" value="2"/>
</dbReference>
<proteinExistence type="predicted"/>
<feature type="transmembrane region" description="Helical" evidence="1">
    <location>
        <begin position="148"/>
        <end position="172"/>
    </location>
</feature>
<feature type="transmembrane region" description="Helical" evidence="1">
    <location>
        <begin position="96"/>
        <end position="118"/>
    </location>
</feature>
<keyword evidence="1" id="KW-0472">Membrane</keyword>
<dbReference type="PANTHER" id="PTHR34512:SF30">
    <property type="entry name" value="OUTER MEMBRANE PROTEIN ASSEMBLY FACTOR BAMB"/>
    <property type="match status" value="1"/>
</dbReference>
<dbReference type="Pfam" id="PF13360">
    <property type="entry name" value="PQQ_2"/>
    <property type="match status" value="2"/>
</dbReference>
<dbReference type="InterPro" id="IPR015943">
    <property type="entry name" value="WD40/YVTN_repeat-like_dom_sf"/>
</dbReference>
<evidence type="ECO:0000313" key="3">
    <source>
        <dbReference type="EMBL" id="CAA9548667.1"/>
    </source>
</evidence>
<protein>
    <recommendedName>
        <fullName evidence="2">Pyrrolo-quinoline quinone repeat domain-containing protein</fullName>
    </recommendedName>
</protein>
<keyword evidence="1" id="KW-0812">Transmembrane</keyword>
<feature type="domain" description="Pyrrolo-quinoline quinone repeat" evidence="2">
    <location>
        <begin position="345"/>
        <end position="549"/>
    </location>
</feature>
<name>A0A6J4UEP1_9BACT</name>
<evidence type="ECO:0000256" key="1">
    <source>
        <dbReference type="SAM" id="Phobius"/>
    </source>
</evidence>
<dbReference type="SMART" id="SM00564">
    <property type="entry name" value="PQQ"/>
    <property type="match status" value="8"/>
</dbReference>
<dbReference type="InterPro" id="IPR018391">
    <property type="entry name" value="PQQ_b-propeller_rpt"/>
</dbReference>
<gene>
    <name evidence="3" type="ORF">AVDCRST_MAG43-858</name>
</gene>
<dbReference type="Gene3D" id="2.130.10.10">
    <property type="entry name" value="YVTN repeat-like/Quinoprotein amine dehydrogenase"/>
    <property type="match status" value="2"/>
</dbReference>
<accession>A0A6J4UEP1</accession>
<evidence type="ECO:0000259" key="2">
    <source>
        <dbReference type="Pfam" id="PF13360"/>
    </source>
</evidence>
<dbReference type="InterPro" id="IPR011047">
    <property type="entry name" value="Quinoprotein_ADH-like_sf"/>
</dbReference>
<feature type="domain" description="Pyrrolo-quinoline quinone repeat" evidence="2">
    <location>
        <begin position="234"/>
        <end position="324"/>
    </location>
</feature>
<dbReference type="EMBL" id="CADCWI010000043">
    <property type="protein sequence ID" value="CAA9548667.1"/>
    <property type="molecule type" value="Genomic_DNA"/>
</dbReference>
<sequence length="551" mass="57905">MSSTPSSSTNPLGGPAKHRFRQVILRQWSGYVALVRVCPGCGHENRETDLFCTGCARDIRNEPVQSSQDDRAGVELLNRRLAREERQRTRSRVHHAQGGGGWIFVGLVLVAISIAMQADPLVRLLLWLGGIGLGIVGIWQIRRDGSTLRIWGSILTSIAALFLVLVTVRALAGGGNTAEPDASLGQAATPHLGVEPIMAASGTPPVANGITGEVAMYRGGPRHDGQLAGPAPATTPRLAWRFDTGGEVYSSPAIANGMLYVASKDGILYALDAASGSERWQVRISEYVTRSSPAVIDGTVYIGGGFGFYALDAATGTQRWSVPVRYAGQASPTVANGVVIVTSQEGWIYALKAETGETVWHTATDGLAFGAPAIIDDQVIYGTDNGVVNKVELATGRLTWRATVSGAVFASPVVSQSTVLVTTEAGTLIALDLADGQQRWSFTHGGSEAASLSDSLVVLSASDAGIYGIDPGSGEQRWMYPAGKRDLSAPVTAGDTVLAGAGDTLLALDPATGAARWYFLAGDVIETSPVVVDGYVFFGSRDGFVYAVSDR</sequence>
<dbReference type="PANTHER" id="PTHR34512">
    <property type="entry name" value="CELL SURFACE PROTEIN"/>
    <property type="match status" value="1"/>
</dbReference>
<dbReference type="AlphaFoldDB" id="A0A6J4UEP1"/>
<organism evidence="3">
    <name type="scientific">uncultured Thermomicrobiales bacterium</name>
    <dbReference type="NCBI Taxonomy" id="1645740"/>
    <lineage>
        <taxon>Bacteria</taxon>
        <taxon>Pseudomonadati</taxon>
        <taxon>Thermomicrobiota</taxon>
        <taxon>Thermomicrobia</taxon>
        <taxon>Thermomicrobiales</taxon>
        <taxon>environmental samples</taxon>
    </lineage>
</organism>
<keyword evidence="1" id="KW-1133">Transmembrane helix</keyword>
<dbReference type="InterPro" id="IPR002372">
    <property type="entry name" value="PQQ_rpt_dom"/>
</dbReference>